<keyword evidence="1" id="KW-0472">Membrane</keyword>
<accession>A0A2N2E051</accession>
<organism evidence="2 3">
    <name type="scientific">Candidatus Falkowbacteria bacterium HGW-Falkowbacteria-2</name>
    <dbReference type="NCBI Taxonomy" id="2013769"/>
    <lineage>
        <taxon>Bacteria</taxon>
        <taxon>Candidatus Falkowiibacteriota</taxon>
    </lineage>
</organism>
<gene>
    <name evidence="2" type="ORF">CVU83_02215</name>
</gene>
<name>A0A2N2E051_9BACT</name>
<comment type="caution">
    <text evidence="2">The sequence shown here is derived from an EMBL/GenBank/DDBJ whole genome shotgun (WGS) entry which is preliminary data.</text>
</comment>
<dbReference type="AlphaFoldDB" id="A0A2N2E051"/>
<proteinExistence type="predicted"/>
<reference evidence="2 3" key="1">
    <citation type="journal article" date="2017" name="ISME J.">
        <title>Potential for microbial H2 and metal transformations associated with novel bacteria and archaea in deep terrestrial subsurface sediments.</title>
        <authorList>
            <person name="Hernsdorf A.W."/>
            <person name="Amano Y."/>
            <person name="Miyakawa K."/>
            <person name="Ise K."/>
            <person name="Suzuki Y."/>
            <person name="Anantharaman K."/>
            <person name="Probst A."/>
            <person name="Burstein D."/>
            <person name="Thomas B.C."/>
            <person name="Banfield J.F."/>
        </authorList>
    </citation>
    <scope>NUCLEOTIDE SEQUENCE [LARGE SCALE GENOMIC DNA]</scope>
    <source>
        <strain evidence="2">HGW-Falkowbacteria-2</strain>
    </source>
</reference>
<evidence type="ECO:0000313" key="2">
    <source>
        <dbReference type="EMBL" id="PKM88071.1"/>
    </source>
</evidence>
<dbReference type="Proteomes" id="UP000233325">
    <property type="component" value="Unassembled WGS sequence"/>
</dbReference>
<evidence type="ECO:0000313" key="3">
    <source>
        <dbReference type="Proteomes" id="UP000233325"/>
    </source>
</evidence>
<dbReference type="EMBL" id="PHAH01000025">
    <property type="protein sequence ID" value="PKM88071.1"/>
    <property type="molecule type" value="Genomic_DNA"/>
</dbReference>
<evidence type="ECO:0000256" key="1">
    <source>
        <dbReference type="SAM" id="Phobius"/>
    </source>
</evidence>
<sequence>MANFKQRTRRIWLTLIALIIVFFAFQIISPSGHWTCRQDFSVRGENLFNRTCLGQASPGERVARGAGGPLLLLADPVYLSVFAPRAFSQAEVTIVYRPHLSSSTPIFEAGFLADSKLWRYRLQPIYNLWLEKGLSDWNVIKEDTQLLFQKENRFTSISEFLNEWQTGESVCQSVNCIGTYNVDLQDYPPVLNLSTLTQADSNTVLPYTLRGAHQFYLYLSGNDLEVSGRLLDRNNNIEKDDAEFLIFSGQRAMASVKIEDDRSETEMSGEDSAPESFRISRNDLQPGLYRLEFRANDDLSLENLTVNSAYLSAINKIWPDGADPVRLYSDAPYLQAKAIDPAVLQDIRFGESIMELSEIYKQHEVKSNRAGIQTIELASGGVLLENNGVFAAQAEQLLNPEYPRLDRFAPLSGQLDYVFADYQPAEQLEDGWLKSSVIFASGDFYREKSNYNLILSAPGMRLDSGAGGLIEIKEISVKFSGKNLWDKIRELMLNL</sequence>
<keyword evidence="1" id="KW-1133">Transmembrane helix</keyword>
<protein>
    <submittedName>
        <fullName evidence="2">Uncharacterized protein</fullName>
    </submittedName>
</protein>
<feature type="transmembrane region" description="Helical" evidence="1">
    <location>
        <begin position="12"/>
        <end position="29"/>
    </location>
</feature>
<keyword evidence="1" id="KW-0812">Transmembrane</keyword>